<dbReference type="PANTHER" id="PTHR13385:SF0">
    <property type="entry name" value="UBIQUITIN-LIKE PROTEIN ATG12"/>
    <property type="match status" value="1"/>
</dbReference>
<keyword evidence="5" id="KW-0963">Cytoplasm</keyword>
<evidence type="ECO:0000256" key="12">
    <source>
        <dbReference type="SAM" id="MobiDB-lite"/>
    </source>
</evidence>
<dbReference type="EMBL" id="MK069431">
    <property type="protein sequence ID" value="QCP69023.1"/>
    <property type="molecule type" value="mRNA"/>
</dbReference>
<feature type="compositionally biased region" description="Basic and acidic residues" evidence="12">
    <location>
        <begin position="1"/>
        <end position="20"/>
    </location>
</feature>
<dbReference type="SUPFAM" id="SSF54236">
    <property type="entry name" value="Ubiquitin-like"/>
    <property type="match status" value="1"/>
</dbReference>
<dbReference type="GO" id="GO:0000045">
    <property type="term" value="P:autophagosome assembly"/>
    <property type="evidence" value="ECO:0007669"/>
    <property type="project" value="InterPro"/>
</dbReference>
<name>A0A4P8JDK3_MAGGI</name>
<keyword evidence="7 11" id="KW-0833">Ubl conjugation pathway</keyword>
<dbReference type="EnsemblMetazoa" id="G3366.1">
    <property type="protein sequence ID" value="G3366.1:cds"/>
    <property type="gene ID" value="G3366"/>
</dbReference>
<dbReference type="GO" id="GO:0012505">
    <property type="term" value="C:endomembrane system"/>
    <property type="evidence" value="ECO:0007669"/>
    <property type="project" value="UniProtKB-SubCell"/>
</dbReference>
<keyword evidence="15" id="KW-1185">Reference proteome</keyword>
<evidence type="ECO:0000313" key="15">
    <source>
        <dbReference type="Proteomes" id="UP000005408"/>
    </source>
</evidence>
<dbReference type="GO" id="GO:0019776">
    <property type="term" value="F:Atg8-family ligase activity"/>
    <property type="evidence" value="ECO:0007669"/>
    <property type="project" value="TreeGrafter"/>
</dbReference>
<evidence type="ECO:0000313" key="13">
    <source>
        <dbReference type="EMBL" id="QCP69023.1"/>
    </source>
</evidence>
<evidence type="ECO:0000256" key="9">
    <source>
        <dbReference type="ARBA" id="ARBA00023006"/>
    </source>
</evidence>
<evidence type="ECO:0000256" key="10">
    <source>
        <dbReference type="ARBA" id="ARBA00023136"/>
    </source>
</evidence>
<comment type="subcellular location">
    <subcellularLocation>
        <location evidence="2">Cytoplasm</location>
    </subcellularLocation>
    <subcellularLocation>
        <location evidence="1">Endomembrane system</location>
        <topology evidence="1">Peripheral membrane protein</topology>
    </subcellularLocation>
</comment>
<sequence>MSDDGNESRDSKNTETEEKSTPASPSHVAETKIDVLLKPAGDAPIMKKKKWAVDRNKRIGWVGEFIKKYLKLTAQDSLFLYVNQSFAPTPDTEIGSIFDCFGSDGKLVLHYCKTQAWG</sequence>
<comment type="similarity">
    <text evidence="3 11">Belongs to the ATG12 family.</text>
</comment>
<evidence type="ECO:0000256" key="6">
    <source>
        <dbReference type="ARBA" id="ARBA00022499"/>
    </source>
</evidence>
<organism evidence="13">
    <name type="scientific">Magallana gigas</name>
    <name type="common">Pacific oyster</name>
    <name type="synonym">Crassostrea gigas</name>
    <dbReference type="NCBI Taxonomy" id="29159"/>
    <lineage>
        <taxon>Eukaryota</taxon>
        <taxon>Metazoa</taxon>
        <taxon>Spiralia</taxon>
        <taxon>Lophotrochozoa</taxon>
        <taxon>Mollusca</taxon>
        <taxon>Bivalvia</taxon>
        <taxon>Autobranchia</taxon>
        <taxon>Pteriomorphia</taxon>
        <taxon>Ostreida</taxon>
        <taxon>Ostreoidea</taxon>
        <taxon>Ostreidae</taxon>
        <taxon>Magallana</taxon>
    </lineage>
</organism>
<accession>A0A4P8JDK3</accession>
<dbReference type="OMA" id="YAKTHAW"/>
<dbReference type="GO" id="GO:0034727">
    <property type="term" value="P:piecemeal microautophagy of the nucleus"/>
    <property type="evidence" value="ECO:0007669"/>
    <property type="project" value="TreeGrafter"/>
</dbReference>
<dbReference type="InterPro" id="IPR029071">
    <property type="entry name" value="Ubiquitin-like_domsf"/>
</dbReference>
<dbReference type="GO" id="GO:0097352">
    <property type="term" value="P:autophagosome maturation"/>
    <property type="evidence" value="ECO:0007669"/>
    <property type="project" value="TreeGrafter"/>
</dbReference>
<dbReference type="GO" id="GO:0000421">
    <property type="term" value="C:autophagosome membrane"/>
    <property type="evidence" value="ECO:0007669"/>
    <property type="project" value="TreeGrafter"/>
</dbReference>
<dbReference type="Pfam" id="PF04110">
    <property type="entry name" value="APG12"/>
    <property type="match status" value="1"/>
</dbReference>
<evidence type="ECO:0000256" key="11">
    <source>
        <dbReference type="RuleBase" id="RU361201"/>
    </source>
</evidence>
<reference evidence="14" key="2">
    <citation type="submission" date="2022-08" db="UniProtKB">
        <authorList>
            <consortium name="EnsemblMetazoa"/>
        </authorList>
    </citation>
    <scope>IDENTIFICATION</scope>
    <source>
        <strain evidence="14">05x7-T-G4-1.051#20</strain>
    </source>
</reference>
<evidence type="ECO:0000256" key="3">
    <source>
        <dbReference type="ARBA" id="ARBA00007778"/>
    </source>
</evidence>
<dbReference type="InterPro" id="IPR007242">
    <property type="entry name" value="Atg12"/>
</dbReference>
<dbReference type="OrthoDB" id="10003551at2759"/>
<dbReference type="GO" id="GO:0034274">
    <property type="term" value="C:Atg12-Atg5-Atg16 complex"/>
    <property type="evidence" value="ECO:0007669"/>
    <property type="project" value="TreeGrafter"/>
</dbReference>
<evidence type="ECO:0000256" key="7">
    <source>
        <dbReference type="ARBA" id="ARBA00022786"/>
    </source>
</evidence>
<dbReference type="GO" id="GO:0000422">
    <property type="term" value="P:autophagy of mitochondrion"/>
    <property type="evidence" value="ECO:0007669"/>
    <property type="project" value="TreeGrafter"/>
</dbReference>
<evidence type="ECO:0000313" key="14">
    <source>
        <dbReference type="EnsemblMetazoa" id="G3366.1:cds"/>
    </source>
</evidence>
<dbReference type="AlphaFoldDB" id="A0A4P8JDK3"/>
<keyword evidence="9 11" id="KW-0072">Autophagy</keyword>
<dbReference type="Proteomes" id="UP000005408">
    <property type="component" value="Unassembled WGS sequence"/>
</dbReference>
<evidence type="ECO:0000256" key="4">
    <source>
        <dbReference type="ARBA" id="ARBA00015875"/>
    </source>
</evidence>
<dbReference type="EnsemblMetazoa" id="G3366.5">
    <property type="protein sequence ID" value="G3366.5:cds"/>
    <property type="gene ID" value="G3366"/>
</dbReference>
<keyword evidence="8" id="KW-0007">Acetylation</keyword>
<proteinExistence type="evidence at transcript level"/>
<dbReference type="GO" id="GO:0061723">
    <property type="term" value="P:glycophagy"/>
    <property type="evidence" value="ECO:0007669"/>
    <property type="project" value="TreeGrafter"/>
</dbReference>
<dbReference type="GO" id="GO:0034045">
    <property type="term" value="C:phagophore assembly site membrane"/>
    <property type="evidence" value="ECO:0007669"/>
    <property type="project" value="TreeGrafter"/>
</dbReference>
<comment type="subunit">
    <text evidence="11">Forms a conjugate with ATG5.</text>
</comment>
<protein>
    <recommendedName>
        <fullName evidence="4 11">Ubiquitin-like protein ATG12</fullName>
    </recommendedName>
</protein>
<dbReference type="KEGG" id="crg:105320040"/>
<feature type="region of interest" description="Disordered" evidence="12">
    <location>
        <begin position="1"/>
        <end position="29"/>
    </location>
</feature>
<comment type="function">
    <text evidence="11">Ubiquitin-like protein involved in autophagic vesicle formation.</text>
</comment>
<dbReference type="PANTHER" id="PTHR13385">
    <property type="entry name" value="AUTOPHAGY PROTEIN 12"/>
    <property type="match status" value="1"/>
</dbReference>
<keyword evidence="6 11" id="KW-1017">Isopeptide bond</keyword>
<dbReference type="CDD" id="cd01612">
    <property type="entry name" value="Ubl_ATG12"/>
    <property type="match status" value="1"/>
</dbReference>
<dbReference type="FunFam" id="3.10.20.90:FF:000117">
    <property type="entry name" value="Ubiquitin-like protein ATG12"/>
    <property type="match status" value="1"/>
</dbReference>
<dbReference type="Gene3D" id="3.10.20.90">
    <property type="entry name" value="Phosphatidylinositol 3-kinase Catalytic Subunit, Chain A, domain 1"/>
    <property type="match status" value="1"/>
</dbReference>
<dbReference type="GeneID" id="105320040"/>
<reference evidence="13" key="1">
    <citation type="submission" date="2018-10" db="EMBL/GenBank/DDBJ databases">
        <title>First identification and functional characterization of the autophagy pathway in a mollusk bivalve, Crassostrea gigas.</title>
        <authorList>
            <person name="Picot S."/>
            <person name="Faury N."/>
            <person name="Arzul I."/>
            <person name="Chollet B."/>
            <person name="Renault T."/>
            <person name="Morga B."/>
        </authorList>
    </citation>
    <scope>NUCLEOTIDE SEQUENCE</scope>
</reference>
<evidence type="ECO:0000256" key="2">
    <source>
        <dbReference type="ARBA" id="ARBA00004496"/>
    </source>
</evidence>
<evidence type="ECO:0000256" key="8">
    <source>
        <dbReference type="ARBA" id="ARBA00022990"/>
    </source>
</evidence>
<evidence type="ECO:0000256" key="5">
    <source>
        <dbReference type="ARBA" id="ARBA00022490"/>
    </source>
</evidence>
<keyword evidence="10" id="KW-0472">Membrane</keyword>
<evidence type="ECO:0000256" key="1">
    <source>
        <dbReference type="ARBA" id="ARBA00004184"/>
    </source>
</evidence>